<feature type="region of interest" description="Disordered" evidence="1">
    <location>
        <begin position="53"/>
        <end position="75"/>
    </location>
</feature>
<dbReference type="EMBL" id="CAJNOL010002527">
    <property type="protein sequence ID" value="CAF1509247.1"/>
    <property type="molecule type" value="Genomic_DNA"/>
</dbReference>
<organism evidence="2 4">
    <name type="scientific">Rotaria sordida</name>
    <dbReference type="NCBI Taxonomy" id="392033"/>
    <lineage>
        <taxon>Eukaryota</taxon>
        <taxon>Metazoa</taxon>
        <taxon>Spiralia</taxon>
        <taxon>Gnathifera</taxon>
        <taxon>Rotifera</taxon>
        <taxon>Eurotatoria</taxon>
        <taxon>Bdelloidea</taxon>
        <taxon>Philodinida</taxon>
        <taxon>Philodinidae</taxon>
        <taxon>Rotaria</taxon>
    </lineage>
</organism>
<feature type="region of interest" description="Disordered" evidence="1">
    <location>
        <begin position="114"/>
        <end position="134"/>
    </location>
</feature>
<dbReference type="AlphaFoldDB" id="A0A814YF33"/>
<gene>
    <name evidence="3" type="ORF">JXQ802_LOCUS40891</name>
    <name evidence="2" type="ORF">PYM288_LOCUS26227</name>
</gene>
<dbReference type="Proteomes" id="UP000663870">
    <property type="component" value="Unassembled WGS sequence"/>
</dbReference>
<dbReference type="EMBL" id="CAJNOH010001536">
    <property type="protein sequence ID" value="CAF1227932.1"/>
    <property type="molecule type" value="Genomic_DNA"/>
</dbReference>
<evidence type="ECO:0000313" key="3">
    <source>
        <dbReference type="EMBL" id="CAF1509247.1"/>
    </source>
</evidence>
<feature type="compositionally biased region" description="Basic residues" evidence="1">
    <location>
        <begin position="119"/>
        <end position="128"/>
    </location>
</feature>
<dbReference type="Proteomes" id="UP000663854">
    <property type="component" value="Unassembled WGS sequence"/>
</dbReference>
<evidence type="ECO:0000256" key="1">
    <source>
        <dbReference type="SAM" id="MobiDB-lite"/>
    </source>
</evidence>
<keyword evidence="5" id="KW-1185">Reference proteome</keyword>
<name>A0A814YF33_9BILA</name>
<evidence type="ECO:0000313" key="2">
    <source>
        <dbReference type="EMBL" id="CAF1227932.1"/>
    </source>
</evidence>
<evidence type="ECO:0000313" key="5">
    <source>
        <dbReference type="Proteomes" id="UP000663870"/>
    </source>
</evidence>
<accession>A0A814YF33</accession>
<reference evidence="2" key="1">
    <citation type="submission" date="2021-02" db="EMBL/GenBank/DDBJ databases">
        <authorList>
            <person name="Nowell W R."/>
        </authorList>
    </citation>
    <scope>NUCLEOTIDE SEQUENCE</scope>
</reference>
<proteinExistence type="predicted"/>
<feature type="compositionally biased region" description="Polar residues" evidence="1">
    <location>
        <begin position="64"/>
        <end position="75"/>
    </location>
</feature>
<sequence length="185" mass="21470">MAVKIEDALLNILKNHSSNKEAFNDIEFKLVPPPQTPLTINDYLVNKRPSLRLRSLPDNKSDDNNNNEPIKTPSQDAQGCWYELLSPTQVLTGEQNLNNDKKQQKTKKKKCCGNQKSQCLRRRQRRQQQKMNHNTNHLDQSIFKQMLSNAIENGAKLVKCLDTNEKLQFVRQMTEVTNNLQYIHL</sequence>
<evidence type="ECO:0000313" key="4">
    <source>
        <dbReference type="Proteomes" id="UP000663854"/>
    </source>
</evidence>
<protein>
    <submittedName>
        <fullName evidence="2">Uncharacterized protein</fullName>
    </submittedName>
</protein>
<comment type="caution">
    <text evidence="2">The sequence shown here is derived from an EMBL/GenBank/DDBJ whole genome shotgun (WGS) entry which is preliminary data.</text>
</comment>